<evidence type="ECO:0000259" key="1">
    <source>
        <dbReference type="Pfam" id="PF00160"/>
    </source>
</evidence>
<evidence type="ECO:0000313" key="3">
    <source>
        <dbReference type="Proteomes" id="UP000036958"/>
    </source>
</evidence>
<dbReference type="EC" id="5.2.1.8" evidence="2"/>
<organism evidence="2 3">
    <name type="scientific">Sunxiuqinia dokdonensis</name>
    <dbReference type="NCBI Taxonomy" id="1409788"/>
    <lineage>
        <taxon>Bacteria</taxon>
        <taxon>Pseudomonadati</taxon>
        <taxon>Bacteroidota</taxon>
        <taxon>Bacteroidia</taxon>
        <taxon>Marinilabiliales</taxon>
        <taxon>Prolixibacteraceae</taxon>
        <taxon>Sunxiuqinia</taxon>
    </lineage>
</organism>
<dbReference type="AlphaFoldDB" id="A0A0L8V4C9"/>
<sequence>MEMKINQQRQKEVMQQLFSQGQDELAQLQQAGEEEKLNLRMAEIREMANQKISQMAPLKISDERREVYTTVGGYPSLDNEYTIFGEVIEGLDVLDKLAAVETDQFNRPVNDIKMKVKVLD</sequence>
<name>A0A0L8V4C9_9BACT</name>
<keyword evidence="3" id="KW-1185">Reference proteome</keyword>
<dbReference type="Gene3D" id="2.40.100.10">
    <property type="entry name" value="Cyclophilin-like"/>
    <property type="match status" value="1"/>
</dbReference>
<dbReference type="SUPFAM" id="SSF50891">
    <property type="entry name" value="Cyclophilin-like"/>
    <property type="match status" value="1"/>
</dbReference>
<dbReference type="InterPro" id="IPR002130">
    <property type="entry name" value="Cyclophilin-type_PPIase_dom"/>
</dbReference>
<dbReference type="Proteomes" id="UP000036958">
    <property type="component" value="Unassembled WGS sequence"/>
</dbReference>
<dbReference type="GO" id="GO:0003755">
    <property type="term" value="F:peptidyl-prolyl cis-trans isomerase activity"/>
    <property type="evidence" value="ECO:0007669"/>
    <property type="project" value="UniProtKB-EC"/>
</dbReference>
<accession>A0A0L8V4C9</accession>
<keyword evidence="2" id="KW-0413">Isomerase</keyword>
<dbReference type="STRING" id="1409788.NC99_38460"/>
<evidence type="ECO:0000313" key="2">
    <source>
        <dbReference type="EMBL" id="KOH43286.1"/>
    </source>
</evidence>
<comment type="caution">
    <text evidence="2">The sequence shown here is derived from an EMBL/GenBank/DDBJ whole genome shotgun (WGS) entry which is preliminary data.</text>
</comment>
<proteinExistence type="predicted"/>
<protein>
    <submittedName>
        <fullName evidence="2">Peptidylprolyl isomerase</fullName>
        <ecNumber evidence="2">5.2.1.8</ecNumber>
    </submittedName>
</protein>
<gene>
    <name evidence="2" type="ORF">NC99_38460</name>
</gene>
<dbReference type="Pfam" id="PF00160">
    <property type="entry name" value="Pro_isomerase"/>
    <property type="match status" value="1"/>
</dbReference>
<reference evidence="3" key="1">
    <citation type="submission" date="2015-07" db="EMBL/GenBank/DDBJ databases">
        <title>Genome sequencing of Sunxiuqinia dokdonensis strain SK.</title>
        <authorList>
            <person name="Ahn S."/>
            <person name="Kim B.-C."/>
        </authorList>
    </citation>
    <scope>NUCLEOTIDE SEQUENCE [LARGE SCALE GENOMIC DNA]</scope>
    <source>
        <strain evidence="3">SK</strain>
    </source>
</reference>
<dbReference type="EMBL" id="LGIA01000192">
    <property type="protein sequence ID" value="KOH43286.1"/>
    <property type="molecule type" value="Genomic_DNA"/>
</dbReference>
<dbReference type="InterPro" id="IPR029000">
    <property type="entry name" value="Cyclophilin-like_dom_sf"/>
</dbReference>
<feature type="domain" description="PPIase cyclophilin-type" evidence="1">
    <location>
        <begin position="67"/>
        <end position="115"/>
    </location>
</feature>
<dbReference type="OrthoDB" id="9807797at2"/>